<gene>
    <name evidence="2" type="ORF">GDO81_018897</name>
</gene>
<dbReference type="Proteomes" id="UP000824782">
    <property type="component" value="Unassembled WGS sequence"/>
</dbReference>
<feature type="region of interest" description="Disordered" evidence="1">
    <location>
        <begin position="97"/>
        <end position="125"/>
    </location>
</feature>
<organism evidence="2 3">
    <name type="scientific">Engystomops pustulosus</name>
    <name type="common">Tungara frog</name>
    <name type="synonym">Physalaemus pustulosus</name>
    <dbReference type="NCBI Taxonomy" id="76066"/>
    <lineage>
        <taxon>Eukaryota</taxon>
        <taxon>Metazoa</taxon>
        <taxon>Chordata</taxon>
        <taxon>Craniata</taxon>
        <taxon>Vertebrata</taxon>
        <taxon>Euteleostomi</taxon>
        <taxon>Amphibia</taxon>
        <taxon>Batrachia</taxon>
        <taxon>Anura</taxon>
        <taxon>Neobatrachia</taxon>
        <taxon>Hyloidea</taxon>
        <taxon>Leptodactylidae</taxon>
        <taxon>Leiuperinae</taxon>
        <taxon>Engystomops</taxon>
    </lineage>
</organism>
<sequence length="125" mass="13371">MYCLGGTSWERLLSVSFSTRSFTSSLLSKHFSERILRSGDSSKVSSRRHNAGGSALRFSNTSFRSAFSKDLPLLISPLVVLVTMSCSVGCACCDKSHSEAPTPAAVKAPNKTSSPSVKSFKDKSS</sequence>
<evidence type="ECO:0000256" key="1">
    <source>
        <dbReference type="SAM" id="MobiDB-lite"/>
    </source>
</evidence>
<evidence type="ECO:0000313" key="3">
    <source>
        <dbReference type="Proteomes" id="UP000824782"/>
    </source>
</evidence>
<dbReference type="EMBL" id="WNYA01009792">
    <property type="protein sequence ID" value="KAG8540639.1"/>
    <property type="molecule type" value="Genomic_DNA"/>
</dbReference>
<comment type="caution">
    <text evidence="2">The sequence shown here is derived from an EMBL/GenBank/DDBJ whole genome shotgun (WGS) entry which is preliminary data.</text>
</comment>
<name>A0AAV6YTC9_ENGPU</name>
<evidence type="ECO:0000313" key="2">
    <source>
        <dbReference type="EMBL" id="KAG8540639.1"/>
    </source>
</evidence>
<evidence type="ECO:0008006" key="4">
    <source>
        <dbReference type="Google" id="ProtNLM"/>
    </source>
</evidence>
<dbReference type="AlphaFoldDB" id="A0AAV6YTC9"/>
<accession>A0AAV6YTC9</accession>
<keyword evidence="3" id="KW-1185">Reference proteome</keyword>
<reference evidence="2" key="1">
    <citation type="thesis" date="2020" institute="ProQuest LLC" country="789 East Eisenhower Parkway, Ann Arbor, MI, USA">
        <title>Comparative Genomics and Chromosome Evolution.</title>
        <authorList>
            <person name="Mudd A.B."/>
        </authorList>
    </citation>
    <scope>NUCLEOTIDE SEQUENCE</scope>
    <source>
        <strain evidence="2">237g6f4</strain>
        <tissue evidence="2">Blood</tissue>
    </source>
</reference>
<proteinExistence type="predicted"/>
<protein>
    <recommendedName>
        <fullName evidence="4">Agouti signaling protein</fullName>
    </recommendedName>
</protein>